<dbReference type="Pfam" id="PF02518">
    <property type="entry name" value="HATPase_c"/>
    <property type="match status" value="1"/>
</dbReference>
<evidence type="ECO:0000256" key="3">
    <source>
        <dbReference type="ARBA" id="ARBA00022475"/>
    </source>
</evidence>
<keyword evidence="10 14" id="KW-0067">ATP-binding</keyword>
<dbReference type="GO" id="GO:0000155">
    <property type="term" value="F:phosphorelay sensor kinase activity"/>
    <property type="evidence" value="ECO:0007669"/>
    <property type="project" value="InterPro"/>
</dbReference>
<dbReference type="SMART" id="SM00387">
    <property type="entry name" value="HATPase_c"/>
    <property type="match status" value="1"/>
</dbReference>
<evidence type="ECO:0000256" key="8">
    <source>
        <dbReference type="ARBA" id="ARBA00022741"/>
    </source>
</evidence>
<reference evidence="17 18" key="1">
    <citation type="submission" date="2019-08" db="EMBL/GenBank/DDBJ databases">
        <authorList>
            <person name="Herpell B J."/>
        </authorList>
    </citation>
    <scope>NUCLEOTIDE SEQUENCE [LARGE SCALE GENOMIC DNA]</scope>
    <source>
        <strain evidence="18">Msb3</strain>
    </source>
</reference>
<gene>
    <name evidence="17" type="primary">irlS</name>
    <name evidence="17" type="ORF">PDMSB3_1525</name>
</gene>
<dbReference type="InterPro" id="IPR003660">
    <property type="entry name" value="HAMP_dom"/>
</dbReference>
<dbReference type="EMBL" id="LR699553">
    <property type="protein sequence ID" value="VVD27981.1"/>
    <property type="molecule type" value="Genomic_DNA"/>
</dbReference>
<accession>A0A5Q4ZAR4</accession>
<keyword evidence="9 14" id="KW-0418">Kinase</keyword>
<dbReference type="GO" id="GO:0005886">
    <property type="term" value="C:plasma membrane"/>
    <property type="evidence" value="ECO:0007669"/>
    <property type="project" value="UniProtKB-SubCell"/>
</dbReference>
<dbReference type="InterPro" id="IPR003594">
    <property type="entry name" value="HATPase_dom"/>
</dbReference>
<evidence type="ECO:0000256" key="10">
    <source>
        <dbReference type="ARBA" id="ARBA00022840"/>
    </source>
</evidence>
<keyword evidence="13 14" id="KW-0472">Membrane</keyword>
<dbReference type="InterPro" id="IPR004358">
    <property type="entry name" value="Sig_transdc_His_kin-like_C"/>
</dbReference>
<dbReference type="SUPFAM" id="SSF158472">
    <property type="entry name" value="HAMP domain-like"/>
    <property type="match status" value="1"/>
</dbReference>
<evidence type="ECO:0000313" key="17">
    <source>
        <dbReference type="EMBL" id="VVD27981.1"/>
    </source>
</evidence>
<evidence type="ECO:0000256" key="14">
    <source>
        <dbReference type="RuleBase" id="RU364088"/>
    </source>
</evidence>
<organism evidence="17 18">
    <name type="scientific">Paraburkholderia dioscoreae</name>
    <dbReference type="NCBI Taxonomy" id="2604047"/>
    <lineage>
        <taxon>Bacteria</taxon>
        <taxon>Pseudomonadati</taxon>
        <taxon>Pseudomonadota</taxon>
        <taxon>Betaproteobacteria</taxon>
        <taxon>Burkholderiales</taxon>
        <taxon>Burkholderiaceae</taxon>
        <taxon>Paraburkholderia</taxon>
    </lineage>
</organism>
<feature type="domain" description="Histidine kinase" evidence="15">
    <location>
        <begin position="267"/>
        <end position="481"/>
    </location>
</feature>
<dbReference type="NCBIfam" id="TIGR01386">
    <property type="entry name" value="cztS_silS_copS"/>
    <property type="match status" value="1"/>
</dbReference>
<dbReference type="InterPro" id="IPR050428">
    <property type="entry name" value="TCS_sensor_his_kinase"/>
</dbReference>
<dbReference type="SMART" id="SM00304">
    <property type="entry name" value="HAMP"/>
    <property type="match status" value="1"/>
</dbReference>
<dbReference type="SUPFAM" id="SSF47384">
    <property type="entry name" value="Homodimeric domain of signal transducing histidine kinase"/>
    <property type="match status" value="1"/>
</dbReference>
<evidence type="ECO:0000256" key="5">
    <source>
        <dbReference type="ARBA" id="ARBA00022553"/>
    </source>
</evidence>
<comment type="catalytic activity">
    <reaction evidence="1 14">
        <text>ATP + protein L-histidine = ADP + protein N-phospho-L-histidine.</text>
        <dbReference type="EC" id="2.7.13.3"/>
    </reaction>
</comment>
<evidence type="ECO:0000256" key="4">
    <source>
        <dbReference type="ARBA" id="ARBA00022519"/>
    </source>
</evidence>
<dbReference type="InterPro" id="IPR036890">
    <property type="entry name" value="HATPase_C_sf"/>
</dbReference>
<dbReference type="Pfam" id="PF00672">
    <property type="entry name" value="HAMP"/>
    <property type="match status" value="1"/>
</dbReference>
<dbReference type="PANTHER" id="PTHR45436:SF3">
    <property type="entry name" value="SENSOR HISTIDINE KINASE HPRS"/>
    <property type="match status" value="1"/>
</dbReference>
<evidence type="ECO:0000256" key="12">
    <source>
        <dbReference type="ARBA" id="ARBA00023012"/>
    </source>
</evidence>
<protein>
    <recommendedName>
        <fullName evidence="14">Sensor protein</fullName>
        <ecNumber evidence="14">2.7.13.3</ecNumber>
    </recommendedName>
</protein>
<dbReference type="PROSITE" id="PS50109">
    <property type="entry name" value="HIS_KIN"/>
    <property type="match status" value="1"/>
</dbReference>
<dbReference type="Pfam" id="PF00512">
    <property type="entry name" value="HisKA"/>
    <property type="match status" value="1"/>
</dbReference>
<comment type="subcellular location">
    <subcellularLocation>
        <location evidence="2">Cell inner membrane</location>
        <topology evidence="2">Multi-pass membrane protein</topology>
    </subcellularLocation>
</comment>
<dbReference type="GO" id="GO:0005524">
    <property type="term" value="F:ATP binding"/>
    <property type="evidence" value="ECO:0007669"/>
    <property type="project" value="UniProtKB-KW"/>
</dbReference>
<keyword evidence="4 14" id="KW-0997">Cell inner membrane</keyword>
<keyword evidence="6 14" id="KW-0808">Transferase</keyword>
<evidence type="ECO:0000256" key="2">
    <source>
        <dbReference type="ARBA" id="ARBA00004429"/>
    </source>
</evidence>
<evidence type="ECO:0000256" key="13">
    <source>
        <dbReference type="ARBA" id="ARBA00023136"/>
    </source>
</evidence>
<evidence type="ECO:0000256" key="9">
    <source>
        <dbReference type="ARBA" id="ARBA00022777"/>
    </source>
</evidence>
<dbReference type="Gene3D" id="3.30.565.10">
    <property type="entry name" value="Histidine kinase-like ATPase, C-terminal domain"/>
    <property type="match status" value="1"/>
</dbReference>
<evidence type="ECO:0000256" key="1">
    <source>
        <dbReference type="ARBA" id="ARBA00000085"/>
    </source>
</evidence>
<dbReference type="AlphaFoldDB" id="A0A5Q4ZAR4"/>
<dbReference type="InterPro" id="IPR005467">
    <property type="entry name" value="His_kinase_dom"/>
</dbReference>
<name>A0A5Q4ZAR4_9BURK</name>
<keyword evidence="5" id="KW-0597">Phosphoprotein</keyword>
<sequence length="484" mass="53314">MRSLLTAMRLRAKARSMKQPVRPLLRTLRARLSVLFALSTSTLLIFNGVLLHRGLQTRLEVTSAREMATILASLQTRLLTMPSITAVSADRETWHKQVYGHKNFDIALFDTRSAPLIRTSGYWPNAETMTVRAGLVPVSVSAGTQPLRFLVAMAPLGGLSGTQVRVVVQYDTRGERALLRAYALNVLVVITAGTLVNALLAWSIARLGLRPLACLTARAERISSSHLAQPLPEHDMPGELKELSRAFNRMLARLHESFTRLTQFSSDLAHDMRTPLTNLLAEAQVALSQPRSADEYRGVIESSVDEFQRLARLIDSMLFLARADSGHRRLTLQSVDARSEAMRIAGYYEIMAADAGVEIVVSGNACFEGDVPLVQRALNNLISNALSHAPRGSTVNIQCGEHRHYAQLSVSDTGAGIDSPHLERIFDRFYRVDPSRHNSASGTGLGLAIVKSIMDEHRGECSVESVAHRRTTFSLRFPKHVPGS</sequence>
<dbReference type="InterPro" id="IPR036097">
    <property type="entry name" value="HisK_dim/P_sf"/>
</dbReference>
<keyword evidence="12 14" id="KW-0902">Two-component regulatory system</keyword>
<dbReference type="EC" id="2.7.13.3" evidence="14"/>
<keyword evidence="7 14" id="KW-0812">Transmembrane</keyword>
<dbReference type="PANTHER" id="PTHR45436">
    <property type="entry name" value="SENSOR HISTIDINE KINASE YKOH"/>
    <property type="match status" value="1"/>
</dbReference>
<keyword evidence="8 14" id="KW-0547">Nucleotide-binding</keyword>
<dbReference type="Gene3D" id="6.10.340.10">
    <property type="match status" value="1"/>
</dbReference>
<dbReference type="Gene3D" id="1.10.287.130">
    <property type="match status" value="1"/>
</dbReference>
<dbReference type="CDD" id="cd00082">
    <property type="entry name" value="HisKA"/>
    <property type="match status" value="1"/>
</dbReference>
<dbReference type="SUPFAM" id="SSF55874">
    <property type="entry name" value="ATPase domain of HSP90 chaperone/DNA topoisomerase II/histidine kinase"/>
    <property type="match status" value="1"/>
</dbReference>
<dbReference type="InterPro" id="IPR006290">
    <property type="entry name" value="CztS_silS_copS"/>
</dbReference>
<keyword evidence="18" id="KW-1185">Reference proteome</keyword>
<evidence type="ECO:0000313" key="18">
    <source>
        <dbReference type="Proteomes" id="UP000325811"/>
    </source>
</evidence>
<keyword evidence="11 14" id="KW-1133">Transmembrane helix</keyword>
<comment type="function">
    <text evidence="14">Member of a two-component regulatory system.</text>
</comment>
<dbReference type="Proteomes" id="UP000325811">
    <property type="component" value="Chromosome I"/>
</dbReference>
<dbReference type="CDD" id="cd00075">
    <property type="entry name" value="HATPase"/>
    <property type="match status" value="1"/>
</dbReference>
<keyword evidence="3 14" id="KW-1003">Cell membrane</keyword>
<dbReference type="PROSITE" id="PS50885">
    <property type="entry name" value="HAMP"/>
    <property type="match status" value="1"/>
</dbReference>
<feature type="domain" description="HAMP" evidence="16">
    <location>
        <begin position="206"/>
        <end position="259"/>
    </location>
</feature>
<evidence type="ECO:0000256" key="7">
    <source>
        <dbReference type="ARBA" id="ARBA00022692"/>
    </source>
</evidence>
<evidence type="ECO:0000259" key="15">
    <source>
        <dbReference type="PROSITE" id="PS50109"/>
    </source>
</evidence>
<dbReference type="KEGG" id="pdio:PDMSB3_1525"/>
<evidence type="ECO:0000256" key="11">
    <source>
        <dbReference type="ARBA" id="ARBA00022989"/>
    </source>
</evidence>
<evidence type="ECO:0000256" key="6">
    <source>
        <dbReference type="ARBA" id="ARBA00022679"/>
    </source>
</evidence>
<dbReference type="SMART" id="SM00388">
    <property type="entry name" value="HisKA"/>
    <property type="match status" value="1"/>
</dbReference>
<feature type="transmembrane region" description="Helical" evidence="14">
    <location>
        <begin position="182"/>
        <end position="202"/>
    </location>
</feature>
<dbReference type="PRINTS" id="PR00344">
    <property type="entry name" value="BCTRLSENSOR"/>
</dbReference>
<dbReference type="FunFam" id="3.30.565.10:FF:000006">
    <property type="entry name" value="Sensor histidine kinase WalK"/>
    <property type="match status" value="1"/>
</dbReference>
<dbReference type="InterPro" id="IPR003661">
    <property type="entry name" value="HisK_dim/P_dom"/>
</dbReference>
<proteinExistence type="predicted"/>
<dbReference type="CDD" id="cd06225">
    <property type="entry name" value="HAMP"/>
    <property type="match status" value="1"/>
</dbReference>
<evidence type="ECO:0000259" key="16">
    <source>
        <dbReference type="PROSITE" id="PS50885"/>
    </source>
</evidence>